<dbReference type="PANTHER" id="PTHR42815:SF2">
    <property type="entry name" value="FAD-BINDING, PUTATIVE (AFU_ORTHOLOGUE AFUA_6G07600)-RELATED"/>
    <property type="match status" value="1"/>
</dbReference>
<dbReference type="InterPro" id="IPR012349">
    <property type="entry name" value="Split_barrel_FMN-bd"/>
</dbReference>
<gene>
    <name evidence="1" type="ORF">GTP45_02570</name>
</gene>
<organism evidence="1 2">
    <name type="scientific">Duganella rivi</name>
    <dbReference type="NCBI Taxonomy" id="2666083"/>
    <lineage>
        <taxon>Bacteria</taxon>
        <taxon>Pseudomonadati</taxon>
        <taxon>Pseudomonadota</taxon>
        <taxon>Betaproteobacteria</taxon>
        <taxon>Burkholderiales</taxon>
        <taxon>Oxalobacteraceae</taxon>
        <taxon>Telluria group</taxon>
        <taxon>Duganella</taxon>
    </lineage>
</organism>
<proteinExistence type="predicted"/>
<dbReference type="Proteomes" id="UP000450012">
    <property type="component" value="Unassembled WGS sequence"/>
</dbReference>
<dbReference type="AlphaFoldDB" id="A0A7X4GMJ6"/>
<protein>
    <submittedName>
        <fullName evidence="1">Pyridoxamine 5'-phosphate oxidase</fullName>
    </submittedName>
</protein>
<keyword evidence="2" id="KW-1185">Reference proteome</keyword>
<dbReference type="SUPFAM" id="SSF50475">
    <property type="entry name" value="FMN-binding split barrel"/>
    <property type="match status" value="1"/>
</dbReference>
<dbReference type="RefSeq" id="WP_161012297.1">
    <property type="nucleotide sequence ID" value="NZ_WWCK01000001.1"/>
</dbReference>
<accession>A0A7X4GMJ6</accession>
<dbReference type="Gene3D" id="2.30.110.10">
    <property type="entry name" value="Electron Transport, Fmn-binding Protein, Chain A"/>
    <property type="match status" value="1"/>
</dbReference>
<comment type="caution">
    <text evidence="1">The sequence shown here is derived from an EMBL/GenBank/DDBJ whole genome shotgun (WGS) entry which is preliminary data.</text>
</comment>
<dbReference type="PANTHER" id="PTHR42815">
    <property type="entry name" value="FAD-BINDING, PUTATIVE (AFU_ORTHOLOGUE AFUA_6G07600)-RELATED"/>
    <property type="match status" value="1"/>
</dbReference>
<dbReference type="EMBL" id="WWCK01000001">
    <property type="protein sequence ID" value="MYM65716.1"/>
    <property type="molecule type" value="Genomic_DNA"/>
</dbReference>
<evidence type="ECO:0000313" key="1">
    <source>
        <dbReference type="EMBL" id="MYM65716.1"/>
    </source>
</evidence>
<sequence length="309" mass="33800">MSDKNGFHSGELAVQKCAGEAAIAARNISVLTDTVIAGARPFIAKQSMVVLSSIDRSGAVWASVLFGASGFLHTDTGATISIDVPLKERDPNDPLWTNIGHHTDLGMLFLELSSRRRYRVNGNVQRLDADGVEVQIREAYPNCPKYIQRRQLRKLGETRLPVSSACGTLLGGTAETIVRQADTLFVASRYADTGADASHRGGTPGFIQVVDESTLRIPDYVGNSLFNTLGNFSVDPRAGLCVIDFEHGQLLQLTGKAKVLWDQQGTADATGGTMRVWEFKVDAWILRDTPQELEWEYFDASPFNPSEKL</sequence>
<reference evidence="1 2" key="1">
    <citation type="submission" date="2019-12" db="EMBL/GenBank/DDBJ databases">
        <title>Novel species isolated from a subtropical stream in China.</title>
        <authorList>
            <person name="Lu H."/>
        </authorList>
    </citation>
    <scope>NUCLEOTIDE SEQUENCE [LARGE SCALE GENOMIC DNA]</scope>
    <source>
        <strain evidence="1 2">FT55W</strain>
    </source>
</reference>
<evidence type="ECO:0000313" key="2">
    <source>
        <dbReference type="Proteomes" id="UP000450012"/>
    </source>
</evidence>
<name>A0A7X4GMJ6_9BURK</name>